<dbReference type="Pfam" id="PF00270">
    <property type="entry name" value="DEAD"/>
    <property type="match status" value="1"/>
</dbReference>
<evidence type="ECO:0000259" key="12">
    <source>
        <dbReference type="PROSITE" id="PS51195"/>
    </source>
</evidence>
<proteinExistence type="inferred from homology"/>
<dbReference type="PROSITE" id="PS51194">
    <property type="entry name" value="HELICASE_CTER"/>
    <property type="match status" value="1"/>
</dbReference>
<dbReference type="EC" id="3.6.4.13" evidence="1"/>
<keyword evidence="14" id="KW-1185">Reference proteome</keyword>
<evidence type="ECO:0000256" key="4">
    <source>
        <dbReference type="ARBA" id="ARBA00022806"/>
    </source>
</evidence>
<organism evidence="13 14">
    <name type="scientific">Periconia macrospinosa</name>
    <dbReference type="NCBI Taxonomy" id="97972"/>
    <lineage>
        <taxon>Eukaryota</taxon>
        <taxon>Fungi</taxon>
        <taxon>Dikarya</taxon>
        <taxon>Ascomycota</taxon>
        <taxon>Pezizomycotina</taxon>
        <taxon>Dothideomycetes</taxon>
        <taxon>Pleosporomycetidae</taxon>
        <taxon>Pleosporales</taxon>
        <taxon>Massarineae</taxon>
        <taxon>Periconiaceae</taxon>
        <taxon>Periconia</taxon>
    </lineage>
</organism>
<evidence type="ECO:0000256" key="9">
    <source>
        <dbReference type="SAM" id="MobiDB-lite"/>
    </source>
</evidence>
<dbReference type="SMART" id="SM00490">
    <property type="entry name" value="HELICc"/>
    <property type="match status" value="1"/>
</dbReference>
<keyword evidence="4 8" id="KW-0347">Helicase</keyword>
<feature type="compositionally biased region" description="Low complexity" evidence="9">
    <location>
        <begin position="41"/>
        <end position="50"/>
    </location>
</feature>
<evidence type="ECO:0000256" key="1">
    <source>
        <dbReference type="ARBA" id="ARBA00012552"/>
    </source>
</evidence>
<dbReference type="InterPro" id="IPR014014">
    <property type="entry name" value="RNA_helicase_DEAD_Q_motif"/>
</dbReference>
<evidence type="ECO:0000256" key="2">
    <source>
        <dbReference type="ARBA" id="ARBA00022741"/>
    </source>
</evidence>
<name>A0A2V1D925_9PLEO</name>
<dbReference type="InterPro" id="IPR011545">
    <property type="entry name" value="DEAD/DEAH_box_helicase_dom"/>
</dbReference>
<feature type="region of interest" description="Disordered" evidence="9">
    <location>
        <begin position="1"/>
        <end position="56"/>
    </location>
</feature>
<dbReference type="OrthoDB" id="196131at2759"/>
<dbReference type="GO" id="GO:0003724">
    <property type="term" value="F:RNA helicase activity"/>
    <property type="evidence" value="ECO:0007669"/>
    <property type="project" value="UniProtKB-EC"/>
</dbReference>
<evidence type="ECO:0000256" key="5">
    <source>
        <dbReference type="ARBA" id="ARBA00022840"/>
    </source>
</evidence>
<evidence type="ECO:0000313" key="13">
    <source>
        <dbReference type="EMBL" id="PVH94551.1"/>
    </source>
</evidence>
<dbReference type="SUPFAM" id="SSF52540">
    <property type="entry name" value="P-loop containing nucleoside triphosphate hydrolases"/>
    <property type="match status" value="1"/>
</dbReference>
<dbReference type="CDD" id="cd18787">
    <property type="entry name" value="SF2_C_DEAD"/>
    <property type="match status" value="1"/>
</dbReference>
<sequence>MSNAGDPKPVVDDAAAARKKQQEEDLQKAKEAGWGEPVPFHHAQGPAADAGDGEAHEAPAWLSDAAVYAWDDEFGEIGEPDPELEKTLFGDPNQPSIGHNIKALSFDVDVSGGTEGERVHPILKFDDAGLHPAMADNVRLCKYTTPTVIQAYCIPAVLTGHDVIGIAQTGSGKTAAFLIPILSKLMGKARQLAGPRPKNRDERVCAEPLVLVVCPTRELACQIFDEARRLCYRTMLRPCVIYGGAPTKNQREQLEKGCDVLIATPGRLMDFMSNIKLLNLSRLKFTVIDEADELLSEGWEDVMDKLFQGSSTNQDGDHTYLMFSATFPKFARKLVKDYMEEDHVRISVGRIGSTHQNITQTIEWVDQHMKNQALYDLIMQGGPQRTLIFVNAKSTCDIIDDFIYNKGFPVTSIHSDRTQREREDALRAFRTGKTPIMVATGVSARGLDVAFIKHVINYDLPSSQHGGIDEYIHRIGRTGRIGNQGNATSFYNERNDDIGEDLVKVLLENKQKVPDFLQDKMPANPEKIEWHDDTDDEDESFDVGGGVNSGFGGDVGGFGADGGFKADEGFGGGFKADDGFGGGFKADDGFGGGFTADDGFKADADADNKLDGW</sequence>
<dbReference type="GO" id="GO:0005524">
    <property type="term" value="F:ATP binding"/>
    <property type="evidence" value="ECO:0007669"/>
    <property type="project" value="UniProtKB-KW"/>
</dbReference>
<evidence type="ECO:0000256" key="6">
    <source>
        <dbReference type="ARBA" id="ARBA00047984"/>
    </source>
</evidence>
<evidence type="ECO:0000256" key="7">
    <source>
        <dbReference type="PROSITE-ProRule" id="PRU00552"/>
    </source>
</evidence>
<evidence type="ECO:0000313" key="14">
    <source>
        <dbReference type="Proteomes" id="UP000244855"/>
    </source>
</evidence>
<feature type="domain" description="Helicase ATP-binding" evidence="10">
    <location>
        <begin position="154"/>
        <end position="345"/>
    </location>
</feature>
<protein>
    <recommendedName>
        <fullName evidence="1">RNA helicase</fullName>
        <ecNumber evidence="1">3.6.4.13</ecNumber>
    </recommendedName>
</protein>
<dbReference type="AlphaFoldDB" id="A0A2V1D925"/>
<dbReference type="PANTHER" id="PTHR47958">
    <property type="entry name" value="ATP-DEPENDENT RNA HELICASE DBP3"/>
    <property type="match status" value="1"/>
</dbReference>
<feature type="compositionally biased region" description="Basic and acidic residues" evidence="9">
    <location>
        <begin position="20"/>
        <end position="33"/>
    </location>
</feature>
<reference evidence="13 14" key="1">
    <citation type="journal article" date="2018" name="Sci. Rep.">
        <title>Comparative genomics provides insights into the lifestyle and reveals functional heterogeneity of dark septate endophytic fungi.</title>
        <authorList>
            <person name="Knapp D.G."/>
            <person name="Nemeth J.B."/>
            <person name="Barry K."/>
            <person name="Hainaut M."/>
            <person name="Henrissat B."/>
            <person name="Johnson J."/>
            <person name="Kuo A."/>
            <person name="Lim J.H.P."/>
            <person name="Lipzen A."/>
            <person name="Nolan M."/>
            <person name="Ohm R.A."/>
            <person name="Tamas L."/>
            <person name="Grigoriev I.V."/>
            <person name="Spatafora J.W."/>
            <person name="Nagy L.G."/>
            <person name="Kovacs G.M."/>
        </authorList>
    </citation>
    <scope>NUCLEOTIDE SEQUENCE [LARGE SCALE GENOMIC DNA]</scope>
    <source>
        <strain evidence="13 14">DSE2036</strain>
    </source>
</reference>
<dbReference type="Pfam" id="PF00271">
    <property type="entry name" value="Helicase_C"/>
    <property type="match status" value="1"/>
</dbReference>
<dbReference type="PROSITE" id="PS00039">
    <property type="entry name" value="DEAD_ATP_HELICASE"/>
    <property type="match status" value="1"/>
</dbReference>
<keyword evidence="5 8" id="KW-0067">ATP-binding</keyword>
<dbReference type="Proteomes" id="UP000244855">
    <property type="component" value="Unassembled WGS sequence"/>
</dbReference>
<comment type="catalytic activity">
    <reaction evidence="6">
        <text>ATP + H2O = ADP + phosphate + H(+)</text>
        <dbReference type="Rhea" id="RHEA:13065"/>
        <dbReference type="ChEBI" id="CHEBI:15377"/>
        <dbReference type="ChEBI" id="CHEBI:15378"/>
        <dbReference type="ChEBI" id="CHEBI:30616"/>
        <dbReference type="ChEBI" id="CHEBI:43474"/>
        <dbReference type="ChEBI" id="CHEBI:456216"/>
        <dbReference type="EC" id="3.6.4.13"/>
    </reaction>
</comment>
<dbReference type="FunFam" id="3.40.50.300:FF:000008">
    <property type="entry name" value="ATP-dependent RNA helicase RhlB"/>
    <property type="match status" value="1"/>
</dbReference>
<dbReference type="PROSITE" id="PS51192">
    <property type="entry name" value="HELICASE_ATP_BIND_1"/>
    <property type="match status" value="1"/>
</dbReference>
<keyword evidence="3 8" id="KW-0378">Hydrolase</keyword>
<dbReference type="EMBL" id="KZ805529">
    <property type="protein sequence ID" value="PVH94551.1"/>
    <property type="molecule type" value="Genomic_DNA"/>
</dbReference>
<dbReference type="GO" id="GO:0003676">
    <property type="term" value="F:nucleic acid binding"/>
    <property type="evidence" value="ECO:0007669"/>
    <property type="project" value="InterPro"/>
</dbReference>
<dbReference type="SMART" id="SM00487">
    <property type="entry name" value="DEXDc"/>
    <property type="match status" value="1"/>
</dbReference>
<dbReference type="InterPro" id="IPR001650">
    <property type="entry name" value="Helicase_C-like"/>
</dbReference>
<dbReference type="InterPro" id="IPR027417">
    <property type="entry name" value="P-loop_NTPase"/>
</dbReference>
<feature type="domain" description="DEAD-box RNA helicase Q" evidence="12">
    <location>
        <begin position="123"/>
        <end position="151"/>
    </location>
</feature>
<feature type="compositionally biased region" description="Low complexity" evidence="9">
    <location>
        <begin position="1"/>
        <end position="14"/>
    </location>
</feature>
<evidence type="ECO:0000256" key="3">
    <source>
        <dbReference type="ARBA" id="ARBA00022801"/>
    </source>
</evidence>
<evidence type="ECO:0000256" key="8">
    <source>
        <dbReference type="RuleBase" id="RU000492"/>
    </source>
</evidence>
<feature type="domain" description="Helicase C-terminal" evidence="11">
    <location>
        <begin position="357"/>
        <end position="529"/>
    </location>
</feature>
<evidence type="ECO:0000259" key="11">
    <source>
        <dbReference type="PROSITE" id="PS51194"/>
    </source>
</evidence>
<evidence type="ECO:0000259" key="10">
    <source>
        <dbReference type="PROSITE" id="PS51192"/>
    </source>
</evidence>
<keyword evidence="2 8" id="KW-0547">Nucleotide-binding</keyword>
<dbReference type="STRING" id="97972.A0A2V1D925"/>
<dbReference type="InterPro" id="IPR014001">
    <property type="entry name" value="Helicase_ATP-bd"/>
</dbReference>
<dbReference type="PROSITE" id="PS51195">
    <property type="entry name" value="Q_MOTIF"/>
    <property type="match status" value="1"/>
</dbReference>
<accession>A0A2V1D925</accession>
<feature type="short sequence motif" description="Q motif" evidence="7">
    <location>
        <begin position="123"/>
        <end position="151"/>
    </location>
</feature>
<gene>
    <name evidence="13" type="ORF">DM02DRAFT_721231</name>
</gene>
<comment type="similarity">
    <text evidence="8">Belongs to the DEAD box helicase family.</text>
</comment>
<dbReference type="GO" id="GO:0016787">
    <property type="term" value="F:hydrolase activity"/>
    <property type="evidence" value="ECO:0007669"/>
    <property type="project" value="UniProtKB-KW"/>
</dbReference>
<dbReference type="Gene3D" id="3.40.50.300">
    <property type="entry name" value="P-loop containing nucleotide triphosphate hydrolases"/>
    <property type="match status" value="2"/>
</dbReference>
<dbReference type="InterPro" id="IPR000629">
    <property type="entry name" value="RNA-helicase_DEAD-box_CS"/>
</dbReference>